<dbReference type="EMBL" id="CM007387">
    <property type="protein sequence ID" value="ONK62336.1"/>
    <property type="molecule type" value="Genomic_DNA"/>
</dbReference>
<protein>
    <recommendedName>
        <fullName evidence="2">DUF2828 domain-containing protein</fullName>
    </recommendedName>
</protein>
<dbReference type="InterPro" id="IPR058580">
    <property type="entry name" value="DUF2828"/>
</dbReference>
<evidence type="ECO:0000256" key="1">
    <source>
        <dbReference type="SAM" id="MobiDB-lite"/>
    </source>
</evidence>
<organism evidence="3 4">
    <name type="scientific">Asparagus officinalis</name>
    <name type="common">Garden asparagus</name>
    <dbReference type="NCBI Taxonomy" id="4686"/>
    <lineage>
        <taxon>Eukaryota</taxon>
        <taxon>Viridiplantae</taxon>
        <taxon>Streptophyta</taxon>
        <taxon>Embryophyta</taxon>
        <taxon>Tracheophyta</taxon>
        <taxon>Spermatophyta</taxon>
        <taxon>Magnoliopsida</taxon>
        <taxon>Liliopsida</taxon>
        <taxon>Asparagales</taxon>
        <taxon>Asparagaceae</taxon>
        <taxon>Asparagoideae</taxon>
        <taxon>Asparagus</taxon>
    </lineage>
</organism>
<evidence type="ECO:0000313" key="4">
    <source>
        <dbReference type="Proteomes" id="UP000243459"/>
    </source>
</evidence>
<proteinExistence type="predicted"/>
<dbReference type="InterPro" id="IPR011205">
    <property type="entry name" value="UCP015417_vWA"/>
</dbReference>
<evidence type="ECO:0000259" key="2">
    <source>
        <dbReference type="Pfam" id="PF11443"/>
    </source>
</evidence>
<dbReference type="PANTHER" id="PTHR31373">
    <property type="entry name" value="OS06G0652100 PROTEIN"/>
    <property type="match status" value="1"/>
</dbReference>
<reference evidence="4" key="1">
    <citation type="journal article" date="2017" name="Nat. Commun.">
        <title>The asparagus genome sheds light on the origin and evolution of a young Y chromosome.</title>
        <authorList>
            <person name="Harkess A."/>
            <person name="Zhou J."/>
            <person name="Xu C."/>
            <person name="Bowers J.E."/>
            <person name="Van der Hulst R."/>
            <person name="Ayyampalayam S."/>
            <person name="Mercati F."/>
            <person name="Riccardi P."/>
            <person name="McKain M.R."/>
            <person name="Kakrana A."/>
            <person name="Tang H."/>
            <person name="Ray J."/>
            <person name="Groenendijk J."/>
            <person name="Arikit S."/>
            <person name="Mathioni S.M."/>
            <person name="Nakano M."/>
            <person name="Shan H."/>
            <person name="Telgmann-Rauber A."/>
            <person name="Kanno A."/>
            <person name="Yue Z."/>
            <person name="Chen H."/>
            <person name="Li W."/>
            <person name="Chen Y."/>
            <person name="Xu X."/>
            <person name="Zhang Y."/>
            <person name="Luo S."/>
            <person name="Chen H."/>
            <person name="Gao J."/>
            <person name="Mao Z."/>
            <person name="Pires J.C."/>
            <person name="Luo M."/>
            <person name="Kudrna D."/>
            <person name="Wing R.A."/>
            <person name="Meyers B.C."/>
            <person name="Yi K."/>
            <person name="Kong H."/>
            <person name="Lavrijsen P."/>
            <person name="Sunseri F."/>
            <person name="Falavigna A."/>
            <person name="Ye Y."/>
            <person name="Leebens-Mack J.H."/>
            <person name="Chen G."/>
        </authorList>
    </citation>
    <scope>NUCLEOTIDE SEQUENCE [LARGE SCALE GENOMIC DNA]</scope>
    <source>
        <strain evidence="4">cv. DH0086</strain>
    </source>
</reference>
<feature type="domain" description="DUF2828" evidence="2">
    <location>
        <begin position="16"/>
        <end position="76"/>
    </location>
</feature>
<keyword evidence="4" id="KW-1185">Reference proteome</keyword>
<evidence type="ECO:0000313" key="3">
    <source>
        <dbReference type="EMBL" id="ONK62336.1"/>
    </source>
</evidence>
<dbReference type="Pfam" id="PF11443">
    <property type="entry name" value="DUF2828"/>
    <property type="match status" value="2"/>
</dbReference>
<accession>A0A5P1E8V1</accession>
<dbReference type="Gramene" id="ONK62336">
    <property type="protein sequence ID" value="ONK62336"/>
    <property type="gene ID" value="A4U43_C07F2840"/>
</dbReference>
<feature type="region of interest" description="Disordered" evidence="1">
    <location>
        <begin position="87"/>
        <end position="106"/>
    </location>
</feature>
<dbReference type="PANTHER" id="PTHR31373:SF27">
    <property type="entry name" value="TROVE DOMAIN-CONTAINING PROTEIN"/>
    <property type="match status" value="1"/>
</dbReference>
<feature type="domain" description="DUF2828" evidence="2">
    <location>
        <begin position="86"/>
        <end position="175"/>
    </location>
</feature>
<sequence length="185" mass="20976">MDTNFYDRQLLSGLIENNSATFLSSGNPALDFFFQVVPDTTAGIVTGLLSSAWTQDPLTALKLVALLHGVHDERSRAKNDRLRRWRQHQAPSMKKLGKGRKAQKVGTKEERIEGKISKLKSKTEKAAELRRSKRAELAKLAFERYNRDSNYWLLHDRISDLFSAMLASDAEQLKLGNLNKMVPFS</sequence>
<dbReference type="AlphaFoldDB" id="A0A5P1E8V1"/>
<dbReference type="Proteomes" id="UP000243459">
    <property type="component" value="Chromosome 7"/>
</dbReference>
<gene>
    <name evidence="3" type="ORF">A4U43_C07F2840</name>
</gene>
<name>A0A5P1E8V1_ASPOF</name>